<reference evidence="1 2" key="1">
    <citation type="submission" date="2016-10" db="EMBL/GenBank/DDBJ databases">
        <authorList>
            <person name="de Groot N.N."/>
        </authorList>
    </citation>
    <scope>NUCLEOTIDE SEQUENCE [LARGE SCALE GENOMIC DNA]</scope>
    <source>
        <strain evidence="1 2">EP1-55-1</strain>
    </source>
</reference>
<protein>
    <submittedName>
        <fullName evidence="1">Uncharacterized protein</fullName>
    </submittedName>
</protein>
<dbReference type="Proteomes" id="UP000199227">
    <property type="component" value="Unassembled WGS sequence"/>
</dbReference>
<organism evidence="1 2">
    <name type="scientific">Hydrogenimonas thermophila</name>
    <dbReference type="NCBI Taxonomy" id="223786"/>
    <lineage>
        <taxon>Bacteria</taxon>
        <taxon>Pseudomonadati</taxon>
        <taxon>Campylobacterota</taxon>
        <taxon>Epsilonproteobacteria</taxon>
        <taxon>Campylobacterales</taxon>
        <taxon>Hydrogenimonadaceae</taxon>
        <taxon>Hydrogenimonas</taxon>
    </lineage>
</organism>
<accession>A0A1I5P3Z7</accession>
<gene>
    <name evidence="1" type="ORF">SAMN05216234_11343</name>
</gene>
<name>A0A1I5P3Z7_9BACT</name>
<sequence>MSNGMSVGAQFGAAYLFGWALNKLQNRDNEGCKAYFLEGTIYTPKQHCKKIIEAAQLILENIDLFIKESKRDKESLEYGRSNLSLMEWIATYELRDGLDEKDYEETYWELQGIMVHTFHAIKVLLGDEIYNNVVSMFKMNYNFKFLPEHIEKYLNATYTHIDSKGKEIKTTYNGALQLMKEDVMATAYANGLDDSFIDELEMVRTMEEFSNIKIKIKEAIWEKKCKELKIEEEKWVPLLKKYKNTPKNNKKRRVISTAINRLIKEYSQSDNLNLLE</sequence>
<dbReference type="AlphaFoldDB" id="A0A1I5P3Z7"/>
<dbReference type="RefSeq" id="WP_092912112.1">
    <property type="nucleotide sequence ID" value="NZ_FOXB01000013.1"/>
</dbReference>
<proteinExistence type="predicted"/>
<evidence type="ECO:0000313" key="1">
    <source>
        <dbReference type="EMBL" id="SFP28779.1"/>
    </source>
</evidence>
<keyword evidence="2" id="KW-1185">Reference proteome</keyword>
<evidence type="ECO:0000313" key="2">
    <source>
        <dbReference type="Proteomes" id="UP000199227"/>
    </source>
</evidence>
<dbReference type="EMBL" id="FOXB01000013">
    <property type="protein sequence ID" value="SFP28779.1"/>
    <property type="molecule type" value="Genomic_DNA"/>
</dbReference>